<protein>
    <submittedName>
        <fullName evidence="3">Uncharacterized protein LOC110974366</fullName>
    </submittedName>
</protein>
<dbReference type="Proteomes" id="UP000694845">
    <property type="component" value="Unplaced"/>
</dbReference>
<dbReference type="OMA" id="ANAPMHA"/>
<keyword evidence="1" id="KW-0732">Signal</keyword>
<proteinExistence type="predicted"/>
<evidence type="ECO:0000256" key="1">
    <source>
        <dbReference type="SAM" id="SignalP"/>
    </source>
</evidence>
<reference evidence="3" key="1">
    <citation type="submission" date="2025-08" db="UniProtKB">
        <authorList>
            <consortium name="RefSeq"/>
        </authorList>
    </citation>
    <scope>IDENTIFICATION</scope>
</reference>
<feature type="chain" id="PRO_5034274493" evidence="1">
    <location>
        <begin position="22"/>
        <end position="291"/>
    </location>
</feature>
<dbReference type="OrthoDB" id="5804959at2759"/>
<evidence type="ECO:0000313" key="3">
    <source>
        <dbReference type="RefSeq" id="XP_022081645.1"/>
    </source>
</evidence>
<dbReference type="GeneID" id="110974366"/>
<sequence>MTRLVSLLVLLLMRAVMPATATSETVIFTYHLTVGLSYPDKISVTLTARDNDTDLIGTGLWKMGVFVSQKDDPSNTTGVQAYQEQALDQAEQDQNVVAEETLTFDTTLSFQLSKLGGCESDYKYICVSFSKGDKPDPSFDLYNSFEKCILMGTTCLADDEKLVSFSSYSWSLNGDTLDFTVAFHDSSRQNLEGTGLWKLEVGWTKEDDPNAADSLDKMDILSSEQSSTNLVNGEKLSFRATLTYDKTQVGCGVDQYRYFCFTFGKGDSPNPDYDLSSSIGGCKLMHTCEEF</sequence>
<dbReference type="RefSeq" id="XP_022081645.1">
    <property type="nucleotide sequence ID" value="XM_022225953.1"/>
</dbReference>
<dbReference type="KEGG" id="aplc:110974366"/>
<dbReference type="AlphaFoldDB" id="A0A8B7XNR6"/>
<gene>
    <name evidence="3" type="primary">LOC110974366</name>
</gene>
<name>A0A8B7XNR6_ACAPL</name>
<accession>A0A8B7XNR6</accession>
<feature type="signal peptide" evidence="1">
    <location>
        <begin position="1"/>
        <end position="21"/>
    </location>
</feature>
<keyword evidence="2" id="KW-1185">Reference proteome</keyword>
<organism evidence="2 3">
    <name type="scientific">Acanthaster planci</name>
    <name type="common">Crown-of-thorns starfish</name>
    <dbReference type="NCBI Taxonomy" id="133434"/>
    <lineage>
        <taxon>Eukaryota</taxon>
        <taxon>Metazoa</taxon>
        <taxon>Echinodermata</taxon>
        <taxon>Eleutherozoa</taxon>
        <taxon>Asterozoa</taxon>
        <taxon>Asteroidea</taxon>
        <taxon>Valvatacea</taxon>
        <taxon>Valvatida</taxon>
        <taxon>Acanthasteridae</taxon>
        <taxon>Acanthaster</taxon>
    </lineage>
</organism>
<evidence type="ECO:0000313" key="2">
    <source>
        <dbReference type="Proteomes" id="UP000694845"/>
    </source>
</evidence>